<dbReference type="AlphaFoldDB" id="A0A2H3D308"/>
<organism evidence="2 3">
    <name type="scientific">Armillaria gallica</name>
    <name type="common">Bulbous honey fungus</name>
    <name type="synonym">Armillaria bulbosa</name>
    <dbReference type="NCBI Taxonomy" id="47427"/>
    <lineage>
        <taxon>Eukaryota</taxon>
        <taxon>Fungi</taxon>
        <taxon>Dikarya</taxon>
        <taxon>Basidiomycota</taxon>
        <taxon>Agaricomycotina</taxon>
        <taxon>Agaricomycetes</taxon>
        <taxon>Agaricomycetidae</taxon>
        <taxon>Agaricales</taxon>
        <taxon>Marasmiineae</taxon>
        <taxon>Physalacriaceae</taxon>
        <taxon>Armillaria</taxon>
    </lineage>
</organism>
<evidence type="ECO:0000313" key="3">
    <source>
        <dbReference type="Proteomes" id="UP000217790"/>
    </source>
</evidence>
<name>A0A2H3D308_ARMGA</name>
<feature type="region of interest" description="Disordered" evidence="1">
    <location>
        <begin position="1"/>
        <end position="22"/>
    </location>
</feature>
<feature type="compositionally biased region" description="Low complexity" evidence="1">
    <location>
        <begin position="1"/>
        <end position="14"/>
    </location>
</feature>
<accession>A0A2H3D308</accession>
<sequence>MITTTGTRTAIPTIEKPDGEAGMALPKHSSMLQPCVLLKELCFAFKNTLNGIIYTCCKNCIIKEIEGLRGQILSLEGPEEKLANKYGMTSGIDSVEVFDETKARAFSKKDENTISVLKDLHMPYQLRVHLSSFQLPRYFNLKGYTILTWND</sequence>
<keyword evidence="3" id="KW-1185">Reference proteome</keyword>
<dbReference type="EMBL" id="KZ293713">
    <property type="protein sequence ID" value="PBK82713.1"/>
    <property type="molecule type" value="Genomic_DNA"/>
</dbReference>
<dbReference type="OrthoDB" id="2992317at2759"/>
<proteinExistence type="predicted"/>
<evidence type="ECO:0000256" key="1">
    <source>
        <dbReference type="SAM" id="MobiDB-lite"/>
    </source>
</evidence>
<reference evidence="3" key="1">
    <citation type="journal article" date="2017" name="Nat. Ecol. Evol.">
        <title>Genome expansion and lineage-specific genetic innovations in the forest pathogenic fungi Armillaria.</title>
        <authorList>
            <person name="Sipos G."/>
            <person name="Prasanna A.N."/>
            <person name="Walter M.C."/>
            <person name="O'Connor E."/>
            <person name="Balint B."/>
            <person name="Krizsan K."/>
            <person name="Kiss B."/>
            <person name="Hess J."/>
            <person name="Varga T."/>
            <person name="Slot J."/>
            <person name="Riley R."/>
            <person name="Boka B."/>
            <person name="Rigling D."/>
            <person name="Barry K."/>
            <person name="Lee J."/>
            <person name="Mihaltcheva S."/>
            <person name="LaButti K."/>
            <person name="Lipzen A."/>
            <person name="Waldron R."/>
            <person name="Moloney N.M."/>
            <person name="Sperisen C."/>
            <person name="Kredics L."/>
            <person name="Vagvoelgyi C."/>
            <person name="Patrignani A."/>
            <person name="Fitzpatrick D."/>
            <person name="Nagy I."/>
            <person name="Doyle S."/>
            <person name="Anderson J.B."/>
            <person name="Grigoriev I.V."/>
            <person name="Gueldener U."/>
            <person name="Muensterkoetter M."/>
            <person name="Nagy L.G."/>
        </authorList>
    </citation>
    <scope>NUCLEOTIDE SEQUENCE [LARGE SCALE GENOMIC DNA]</scope>
    <source>
        <strain evidence="3">Ar21-2</strain>
    </source>
</reference>
<dbReference type="InParanoid" id="A0A2H3D308"/>
<protein>
    <submittedName>
        <fullName evidence="2">Uncharacterized protein</fullName>
    </submittedName>
</protein>
<gene>
    <name evidence="2" type="ORF">ARMGADRAFT_1038386</name>
</gene>
<evidence type="ECO:0000313" key="2">
    <source>
        <dbReference type="EMBL" id="PBK82713.1"/>
    </source>
</evidence>
<dbReference type="Proteomes" id="UP000217790">
    <property type="component" value="Unassembled WGS sequence"/>
</dbReference>